<reference evidence="1 2" key="1">
    <citation type="submission" date="2016-10" db="EMBL/GenBank/DDBJ databases">
        <authorList>
            <person name="de Groot N.N."/>
        </authorList>
    </citation>
    <scope>NUCLEOTIDE SEQUENCE [LARGE SCALE GENOMIC DNA]</scope>
    <source>
        <strain evidence="1 2">DSM 527</strain>
    </source>
</reference>
<dbReference type="Gene3D" id="3.40.30.10">
    <property type="entry name" value="Glutaredoxin"/>
    <property type="match status" value="1"/>
</dbReference>
<accession>A0A1G7MBQ6</accession>
<dbReference type="Proteomes" id="UP000199045">
    <property type="component" value="Unassembled WGS sequence"/>
</dbReference>
<evidence type="ECO:0000313" key="1">
    <source>
        <dbReference type="EMBL" id="SDF59115.1"/>
    </source>
</evidence>
<dbReference type="AlphaFoldDB" id="A0A1G7MBQ6"/>
<gene>
    <name evidence="1" type="ORF">SAMN04488121_102360</name>
</gene>
<evidence type="ECO:0000313" key="2">
    <source>
        <dbReference type="Proteomes" id="UP000199045"/>
    </source>
</evidence>
<protein>
    <submittedName>
        <fullName evidence="1">Thioredoxin</fullName>
    </submittedName>
</protein>
<proteinExistence type="predicted"/>
<name>A0A1G7MBQ6_CHIFI</name>
<dbReference type="OrthoDB" id="6120799at2"/>
<organism evidence="1 2">
    <name type="scientific">Chitinophaga filiformis</name>
    <name type="common">Myxococcus filiformis</name>
    <name type="synonym">Flexibacter filiformis</name>
    <dbReference type="NCBI Taxonomy" id="104663"/>
    <lineage>
        <taxon>Bacteria</taxon>
        <taxon>Pseudomonadati</taxon>
        <taxon>Bacteroidota</taxon>
        <taxon>Chitinophagia</taxon>
        <taxon>Chitinophagales</taxon>
        <taxon>Chitinophagaceae</taxon>
        <taxon>Chitinophaga</taxon>
    </lineage>
</organism>
<sequence>MDFATYEQYFQSILNGEHTDAPYDNPAYMNYTKLNWTRQQRWLKTGEMNADLISLVMQVKQPLHWILITEPWCGDAAHILPFIHKLSQINPLITLDIQLRDSAPYLIDSYLTGASRSKSIPKLIIRNSEEQDLVVWGPRPQENQELFEQMKGDKRDMEEIKLLLQKWYNDDKGRSLQHELLEALTPVFTHMK</sequence>
<dbReference type="Pfam" id="PF14595">
    <property type="entry name" value="Thioredoxin_9"/>
    <property type="match status" value="1"/>
</dbReference>
<dbReference type="EMBL" id="FNBN01000002">
    <property type="protein sequence ID" value="SDF59115.1"/>
    <property type="molecule type" value="Genomic_DNA"/>
</dbReference>
<dbReference type="RefSeq" id="WP_089830646.1">
    <property type="nucleotide sequence ID" value="NZ_FNBN01000002.1"/>
</dbReference>
<dbReference type="STRING" id="104663.SAMN04488121_102360"/>